<evidence type="ECO:0000313" key="15">
    <source>
        <dbReference type="Proteomes" id="UP000694924"/>
    </source>
</evidence>
<dbReference type="RefSeq" id="XP_015182486.1">
    <property type="nucleotide sequence ID" value="XM_015327000.1"/>
</dbReference>
<evidence type="ECO:0000256" key="1">
    <source>
        <dbReference type="ARBA" id="ARBA00004123"/>
    </source>
</evidence>
<comment type="catalytic activity">
    <reaction evidence="8">
        <text>Couples ATP hydrolysis with the unwinding of duplex DNA by translocating in the 3'-5' direction.</text>
        <dbReference type="EC" id="5.6.2.4"/>
    </reaction>
</comment>
<evidence type="ECO:0000259" key="14">
    <source>
        <dbReference type="PROSITE" id="PS51194"/>
    </source>
</evidence>
<keyword evidence="6" id="KW-0067">ATP-binding</keyword>
<sequence>MELLNDPVFKFKYQKYKRRVKLWESNFMEKYGRKPTKHDIKEADVTIKEAYKMYWKLKTEALEETLMDITFNEDIQTNISVKSPQRQTSTKVEEKTLINSNEKDSENIDPTTASLIDEPEIKNLKDVWNTNVCKNADTTVKKKEYLTVNKSSTFQLSRNKFTYTSLKKRNPRKSLNQTKVKKDNKSDETLNESKMKVDVVEEDINKETNIMFGDTFKIVNTESKDNGQSLNTIHQLIQNPILTVNRNINQGWLNRCTNEENLNTNTNTNTTLQRFSNLSDSGTESMESNSPKDLKKPTDDKSLQLSDEEDFICNSDTEEDGKGYKRIRNSNKRQYECDRLIKRPCLETNNVLSNSTLKMNNIETNVIINNTEINNVPKESTLQNVEKEIVQTCDTSKNDQNDCNTDNYDNKDTSLKEKKVRKTRGRKPATKTKNNTTSQKKSNETRPTRRCRIKQKDNEEESIKDSITDDIDNNSIFGIETLEAVPRIAICSSGTGDLITDFSNSVTLLEDSVVSGSSSSVAIDVKGQKSNKEKLEDKIASGKLNDNFVRINLKKKVFVRGKKSFNFSKYKKNQWKQKKKALGSSEDNLDVIDFIEKNGTSCFKCGGTGHFARYCTAMKTDNLLPMIETDELAEYPSLEEAEKMANQNALIAHSKQPSKLPDKPLCTYQEKNMVLTLDDEEYILDEDDFADIMEEEGEEEIEVEMETEKEEVQETPGVHKIPDELIAKLCLPEIKVLSALYPLKEDGSLIDTPKEVFDVLKMFGHQSFRPGQEKAIMRILSGQSTLLTLSTGSGKSLCYQLPAFLYSKYSTCITLVISPLVSLMDDQVTGMASFLSAACLHTNQTPKVRDNVMRLVKDSQIQILLVSPEAIVAGERSTGFGALLRELPPIAFACIDEAHCISQWSHNFRPSYLMVCRVLKEKFGVKTVLSLTATATKSTAESIVQHLDIPDGMAGVISDVPLPNNLFLSVSRDEQRDNALVKLLLSDRFKECYSIIIYCTRREECVRIAGFLRVSLQNAQDVTKANSKISHIAEAYHAGLSSYRRKTVQESFMSGKTRIVVATVAFGMGINKSNIRSVIHYNMPATFEGYVQEVGRAGRDGLPAQCHLFISSQENSDKWELRRHIFANSIDRHTIRRLLAKVFIPCSCAQLNKNAPDKKCSGHEVALPIDEIVRLLDITEETILTLLCYLELYHKKFLTVLSSAYTKAKVSSYNGPQALRLAAQSCPPLAMAIALDLKKGISHEKSTVIEFPVIDVASIIGWDSGVVKKHLKDLEWKTVDGKPKRTAISVHYTTLGLRVKARGDLTEAELDEALDVLVSRTQSREISSLQQLEAVSMAFQKYSVSKINECLTASENIVNMSEGLKNTIRNYFQSDHLNDTVCKTQVKLLNEAQIANDTRSLILSYKDSNFNGRAVARIFHGIQSPNYPAVVWSKCRFWRSYISSDFNAICQIATKEILALR</sequence>
<evidence type="ECO:0000256" key="8">
    <source>
        <dbReference type="ARBA" id="ARBA00034617"/>
    </source>
</evidence>
<organism evidence="15 16">
    <name type="scientific">Polistes dominula</name>
    <name type="common">European paper wasp</name>
    <name type="synonym">Vespa dominula</name>
    <dbReference type="NCBI Taxonomy" id="743375"/>
    <lineage>
        <taxon>Eukaryota</taxon>
        <taxon>Metazoa</taxon>
        <taxon>Ecdysozoa</taxon>
        <taxon>Arthropoda</taxon>
        <taxon>Hexapoda</taxon>
        <taxon>Insecta</taxon>
        <taxon>Pterygota</taxon>
        <taxon>Neoptera</taxon>
        <taxon>Endopterygota</taxon>
        <taxon>Hymenoptera</taxon>
        <taxon>Apocrita</taxon>
        <taxon>Aculeata</taxon>
        <taxon>Vespoidea</taxon>
        <taxon>Vespidae</taxon>
        <taxon>Polistinae</taxon>
        <taxon>Polistini</taxon>
        <taxon>Polistes</taxon>
    </lineage>
</organism>
<reference evidence="16 17" key="1">
    <citation type="submission" date="2025-05" db="UniProtKB">
        <authorList>
            <consortium name="RefSeq"/>
        </authorList>
    </citation>
    <scope>IDENTIFICATION</scope>
    <source>
        <tissue evidence="16 17">Whole body</tissue>
    </source>
</reference>
<feature type="region of interest" description="Disordered" evidence="11">
    <location>
        <begin position="395"/>
        <end position="466"/>
    </location>
</feature>
<dbReference type="CDD" id="cd18794">
    <property type="entry name" value="SF2_C_RecQ"/>
    <property type="match status" value="1"/>
</dbReference>
<dbReference type="CDD" id="cd22289">
    <property type="entry name" value="RecQL4_SLD2_NTD"/>
    <property type="match status" value="1"/>
</dbReference>
<feature type="region of interest" description="Disordered" evidence="11">
    <location>
        <begin position="167"/>
        <end position="190"/>
    </location>
</feature>
<keyword evidence="3" id="KW-0547">Nucleotide-binding</keyword>
<dbReference type="InterPro" id="IPR021110">
    <property type="entry name" value="DNA_rep_checkpnt_protein"/>
</dbReference>
<feature type="domain" description="Helicase ATP-binding" evidence="13">
    <location>
        <begin position="776"/>
        <end position="953"/>
    </location>
</feature>
<keyword evidence="10" id="KW-0479">Metal-binding</keyword>
<evidence type="ECO:0000313" key="16">
    <source>
        <dbReference type="RefSeq" id="XP_015182486.1"/>
    </source>
</evidence>
<keyword evidence="10" id="KW-0863">Zinc-finger</keyword>
<evidence type="ECO:0000259" key="13">
    <source>
        <dbReference type="PROSITE" id="PS51192"/>
    </source>
</evidence>
<feature type="compositionally biased region" description="Polar residues" evidence="11">
    <location>
        <begin position="273"/>
        <end position="289"/>
    </location>
</feature>
<feature type="compositionally biased region" description="Low complexity" evidence="11">
    <location>
        <begin position="431"/>
        <end position="440"/>
    </location>
</feature>
<keyword evidence="4" id="KW-0378">Hydrolase</keyword>
<evidence type="ECO:0000256" key="5">
    <source>
        <dbReference type="ARBA" id="ARBA00022806"/>
    </source>
</evidence>
<dbReference type="InterPro" id="IPR001650">
    <property type="entry name" value="Helicase_C-like"/>
</dbReference>
<evidence type="ECO:0000256" key="3">
    <source>
        <dbReference type="ARBA" id="ARBA00022741"/>
    </source>
</evidence>
<keyword evidence="5 16" id="KW-0347">Helicase</keyword>
<dbReference type="SMART" id="SM00490">
    <property type="entry name" value="HELICc"/>
    <property type="match status" value="1"/>
</dbReference>
<feature type="region of interest" description="Disordered" evidence="11">
    <location>
        <begin position="263"/>
        <end position="309"/>
    </location>
</feature>
<gene>
    <name evidence="16 17" type="primary">LOC107069565</name>
</gene>
<comment type="subcellular location">
    <subcellularLocation>
        <location evidence="1">Nucleus</location>
    </subcellularLocation>
</comment>
<evidence type="ECO:0000256" key="2">
    <source>
        <dbReference type="ARBA" id="ARBA00005446"/>
    </source>
</evidence>
<dbReference type="PROSITE" id="PS51194">
    <property type="entry name" value="HELICASE_CTER"/>
    <property type="match status" value="1"/>
</dbReference>
<evidence type="ECO:0000259" key="12">
    <source>
        <dbReference type="PROSITE" id="PS50158"/>
    </source>
</evidence>
<dbReference type="SMART" id="SM00487">
    <property type="entry name" value="DEXDc"/>
    <property type="match status" value="1"/>
</dbReference>
<evidence type="ECO:0000256" key="6">
    <source>
        <dbReference type="ARBA" id="ARBA00022840"/>
    </source>
</evidence>
<feature type="compositionally biased region" description="Basic residues" evidence="11">
    <location>
        <begin position="418"/>
        <end position="430"/>
    </location>
</feature>
<dbReference type="RefSeq" id="XP_015182487.1">
    <property type="nucleotide sequence ID" value="XM_015327001.1"/>
</dbReference>
<keyword evidence="10" id="KW-0862">Zinc</keyword>
<evidence type="ECO:0000256" key="10">
    <source>
        <dbReference type="PROSITE-ProRule" id="PRU00047"/>
    </source>
</evidence>
<feature type="domain" description="Helicase C-terminal" evidence="14">
    <location>
        <begin position="984"/>
        <end position="1143"/>
    </location>
</feature>
<dbReference type="InterPro" id="IPR004589">
    <property type="entry name" value="DNA_helicase_ATP-dep_RecQ"/>
</dbReference>
<comment type="similarity">
    <text evidence="2">Belongs to the helicase family. RecQ subfamily.</text>
</comment>
<dbReference type="InterPro" id="IPR011545">
    <property type="entry name" value="DEAD/DEAH_box_helicase_dom"/>
</dbReference>
<dbReference type="PANTHER" id="PTHR13710:SF108">
    <property type="entry name" value="ATP-DEPENDENT DNA HELICASE Q4"/>
    <property type="match status" value="1"/>
</dbReference>
<dbReference type="Proteomes" id="UP000694924">
    <property type="component" value="Unplaced"/>
</dbReference>
<accession>A0ABM1IQJ9</accession>
<name>A0ABM1IQJ9_POLDO</name>
<dbReference type="Pfam" id="PF11719">
    <property type="entry name" value="Drc1-Sld2"/>
    <property type="match status" value="1"/>
</dbReference>
<feature type="compositionally biased region" description="Basic and acidic residues" evidence="11">
    <location>
        <begin position="290"/>
        <end position="302"/>
    </location>
</feature>
<dbReference type="PROSITE" id="PS51192">
    <property type="entry name" value="HELICASE_ATP_BIND_1"/>
    <property type="match status" value="1"/>
</dbReference>
<dbReference type="NCBIfam" id="TIGR00614">
    <property type="entry name" value="recQ_fam"/>
    <property type="match status" value="1"/>
</dbReference>
<feature type="compositionally biased region" description="Basic and acidic residues" evidence="11">
    <location>
        <begin position="408"/>
        <end position="417"/>
    </location>
</feature>
<dbReference type="Gene3D" id="3.40.50.300">
    <property type="entry name" value="P-loop containing nucleotide triphosphate hydrolases"/>
    <property type="match status" value="2"/>
</dbReference>
<evidence type="ECO:0000313" key="17">
    <source>
        <dbReference type="RefSeq" id="XP_015182487.1"/>
    </source>
</evidence>
<proteinExistence type="inferred from homology"/>
<dbReference type="PANTHER" id="PTHR13710">
    <property type="entry name" value="DNA HELICASE RECQ FAMILY MEMBER"/>
    <property type="match status" value="1"/>
</dbReference>
<dbReference type="InterPro" id="IPR027417">
    <property type="entry name" value="P-loop_NTPase"/>
</dbReference>
<feature type="compositionally biased region" description="Basic and acidic residues" evidence="11">
    <location>
        <begin position="180"/>
        <end position="190"/>
    </location>
</feature>
<dbReference type="Gene3D" id="1.10.10.1460">
    <property type="match status" value="1"/>
</dbReference>
<evidence type="ECO:0000256" key="9">
    <source>
        <dbReference type="ARBA" id="ARBA00034808"/>
    </source>
</evidence>
<feature type="domain" description="CCHC-type" evidence="12">
    <location>
        <begin position="602"/>
        <end position="615"/>
    </location>
</feature>
<dbReference type="Pfam" id="PF00271">
    <property type="entry name" value="Helicase_C"/>
    <property type="match status" value="1"/>
</dbReference>
<dbReference type="InterPro" id="IPR001878">
    <property type="entry name" value="Znf_CCHC"/>
</dbReference>
<feature type="compositionally biased region" description="Low complexity" evidence="11">
    <location>
        <begin position="263"/>
        <end position="272"/>
    </location>
</feature>
<dbReference type="GO" id="GO:0004386">
    <property type="term" value="F:helicase activity"/>
    <property type="evidence" value="ECO:0007669"/>
    <property type="project" value="UniProtKB-KW"/>
</dbReference>
<evidence type="ECO:0000256" key="11">
    <source>
        <dbReference type="SAM" id="MobiDB-lite"/>
    </source>
</evidence>
<dbReference type="Pfam" id="PF00270">
    <property type="entry name" value="DEAD"/>
    <property type="match status" value="1"/>
</dbReference>
<dbReference type="SMART" id="SM00343">
    <property type="entry name" value="ZnF_C2HC"/>
    <property type="match status" value="1"/>
</dbReference>
<dbReference type="SUPFAM" id="SSF57756">
    <property type="entry name" value="Retrovirus zinc finger-like domains"/>
    <property type="match status" value="1"/>
</dbReference>
<dbReference type="CDD" id="cd18018">
    <property type="entry name" value="DEXHc_RecQ4-like"/>
    <property type="match status" value="1"/>
</dbReference>
<evidence type="ECO:0000256" key="7">
    <source>
        <dbReference type="ARBA" id="ARBA00023242"/>
    </source>
</evidence>
<feature type="compositionally biased region" description="Basic and acidic residues" evidence="11">
    <location>
        <begin position="454"/>
        <end position="466"/>
    </location>
</feature>
<keyword evidence="7" id="KW-0539">Nucleus</keyword>
<keyword evidence="15" id="KW-1185">Reference proteome</keyword>
<dbReference type="InterPro" id="IPR036875">
    <property type="entry name" value="Znf_CCHC_sf"/>
</dbReference>
<evidence type="ECO:0000256" key="4">
    <source>
        <dbReference type="ARBA" id="ARBA00022801"/>
    </source>
</evidence>
<dbReference type="InterPro" id="IPR014001">
    <property type="entry name" value="Helicase_ATP-bd"/>
</dbReference>
<dbReference type="EC" id="5.6.2.4" evidence="9"/>
<protein>
    <recommendedName>
        <fullName evidence="9">DNA 3'-5' helicase</fullName>
        <ecNumber evidence="9">5.6.2.4</ecNumber>
    </recommendedName>
</protein>
<dbReference type="GeneID" id="107069565"/>
<dbReference type="SUPFAM" id="SSF52540">
    <property type="entry name" value="P-loop containing nucleoside triphosphate hydrolases"/>
    <property type="match status" value="1"/>
</dbReference>
<dbReference type="PROSITE" id="PS50158">
    <property type="entry name" value="ZF_CCHC"/>
    <property type="match status" value="1"/>
</dbReference>